<reference evidence="1 2" key="1">
    <citation type="journal article" date="2018" name="PLoS Genet.">
        <title>Population sequencing reveals clonal diversity and ancestral inbreeding in the grapevine cultivar Chardonnay.</title>
        <authorList>
            <person name="Roach M.J."/>
            <person name="Johnson D.L."/>
            <person name="Bohlmann J."/>
            <person name="van Vuuren H.J."/>
            <person name="Jones S.J."/>
            <person name="Pretorius I.S."/>
            <person name="Schmidt S.A."/>
            <person name="Borneman A.R."/>
        </authorList>
    </citation>
    <scope>NUCLEOTIDE SEQUENCE [LARGE SCALE GENOMIC DNA]</scope>
    <source>
        <strain evidence="2">cv. Chardonnay</strain>
        <tissue evidence="1">Leaf</tissue>
    </source>
</reference>
<keyword evidence="1" id="KW-0347">Helicase</keyword>
<name>A0A438JUC3_VITVI</name>
<proteinExistence type="predicted"/>
<accession>A0A438JUC3</accession>
<evidence type="ECO:0000313" key="1">
    <source>
        <dbReference type="EMBL" id="RVX12529.1"/>
    </source>
</evidence>
<keyword evidence="1" id="KW-0547">Nucleotide-binding</keyword>
<gene>
    <name evidence="1" type="primary">VvCHDp000260_6</name>
    <name evidence="1" type="ORF">CK203_011705</name>
</gene>
<dbReference type="AlphaFoldDB" id="A0A438JUC3"/>
<dbReference type="EMBL" id="QGNW01000027">
    <property type="protein sequence ID" value="RVX12529.1"/>
    <property type="molecule type" value="Genomic_DNA"/>
</dbReference>
<organism evidence="1 2">
    <name type="scientific">Vitis vinifera</name>
    <name type="common">Grape</name>
    <dbReference type="NCBI Taxonomy" id="29760"/>
    <lineage>
        <taxon>Eukaryota</taxon>
        <taxon>Viridiplantae</taxon>
        <taxon>Streptophyta</taxon>
        <taxon>Embryophyta</taxon>
        <taxon>Tracheophyta</taxon>
        <taxon>Spermatophyta</taxon>
        <taxon>Magnoliopsida</taxon>
        <taxon>eudicotyledons</taxon>
        <taxon>Gunneridae</taxon>
        <taxon>Pentapetalae</taxon>
        <taxon>rosids</taxon>
        <taxon>Vitales</taxon>
        <taxon>Vitaceae</taxon>
        <taxon>Viteae</taxon>
        <taxon>Vitis</taxon>
    </lineage>
</organism>
<keyword evidence="1" id="KW-0067">ATP-binding</keyword>
<sequence>MGLYSHLYVKVVVFSKVPLPNYRFDLDDRRPQREVVLPLGLDRRVEAHLEEYLSQKFTTNENFQDIAFSRSSSTSSIATDEGLFEQPEPLAVSRSVIEKIVWRRSLQLRNQQQAWQVYFVLTNLENTFFL</sequence>
<keyword evidence="1" id="KW-0378">Hydrolase</keyword>
<comment type="caution">
    <text evidence="1">The sequence shown here is derived from an EMBL/GenBank/DDBJ whole genome shotgun (WGS) entry which is preliminary data.</text>
</comment>
<dbReference type="GO" id="GO:0004386">
    <property type="term" value="F:helicase activity"/>
    <property type="evidence" value="ECO:0007669"/>
    <property type="project" value="UniProtKB-KW"/>
</dbReference>
<protein>
    <submittedName>
        <fullName evidence="1">DExH-box ATP-dependent RNA helicase DExH5, mitochondrial</fullName>
    </submittedName>
</protein>
<evidence type="ECO:0000313" key="2">
    <source>
        <dbReference type="Proteomes" id="UP000288805"/>
    </source>
</evidence>
<dbReference type="Proteomes" id="UP000288805">
    <property type="component" value="Unassembled WGS sequence"/>
</dbReference>